<dbReference type="EMBL" id="MK623258">
    <property type="protein sequence ID" value="QEG57110.1"/>
    <property type="molecule type" value="Genomic_DNA"/>
</dbReference>
<dbReference type="InterPro" id="IPR023211">
    <property type="entry name" value="DNA_pol_palm_dom_sf"/>
</dbReference>
<gene>
    <name evidence="1" type="ORF">Fomme_000100</name>
</gene>
<evidence type="ECO:0000313" key="1">
    <source>
        <dbReference type="EMBL" id="QEG57110.1"/>
    </source>
</evidence>
<protein>
    <recommendedName>
        <fullName evidence="2">DNA-directed DNA polymerase</fullName>
    </recommendedName>
</protein>
<dbReference type="Gene3D" id="3.90.1600.10">
    <property type="entry name" value="Palm domain of DNA polymerase"/>
    <property type="match status" value="1"/>
</dbReference>
<name>A0A5B9RD85_9AGAM</name>
<organism evidence="1">
    <name type="scientific">Fomitiporia mediterranea</name>
    <dbReference type="NCBI Taxonomy" id="208960"/>
    <lineage>
        <taxon>Eukaryota</taxon>
        <taxon>Fungi</taxon>
        <taxon>Dikarya</taxon>
        <taxon>Basidiomycota</taxon>
        <taxon>Agaricomycotina</taxon>
        <taxon>Agaricomycetes</taxon>
        <taxon>Hymenochaetales</taxon>
        <taxon>Hymenochaetaceae</taxon>
        <taxon>Fomitiporia</taxon>
    </lineage>
</organism>
<keyword evidence="1" id="KW-0496">Mitochondrion</keyword>
<reference evidence="1" key="1">
    <citation type="submission" date="2019-03" db="EMBL/GenBank/DDBJ databases">
        <title>Evidence of extensive intraspecific noncoding reshuffling in a 169kb mitochondrial genome of basidiomycete fungus.</title>
        <authorList>
            <person name="Lee H.-H."/>
            <person name="Ke H.-M."/>
            <person name="Lin C.-Y.I."/>
            <person name="Lee T.J."/>
            <person name="Chung C.-L."/>
            <person name="Tsai I.J."/>
        </authorList>
    </citation>
    <scope>NUCLEOTIDE SEQUENCE</scope>
    <source>
        <strain evidence="1">MF3/22</strain>
    </source>
</reference>
<accession>A0A5B9RD85</accession>
<sequence>MNLWFLFWSKILLGYFPFRFFNYSKQKPSPLVMLLPLYYIIEKIGDENIVNQIELDNKIILSYWIDFNHIPKINVAIASSVTSNARIYMSKFKNNPEFVLYYTDTDSYF</sequence>
<dbReference type="InterPro" id="IPR043502">
    <property type="entry name" value="DNA/RNA_pol_sf"/>
</dbReference>
<geneLocation type="mitochondrion" evidence="1"/>
<dbReference type="AlphaFoldDB" id="A0A5B9RD85"/>
<evidence type="ECO:0008006" key="2">
    <source>
        <dbReference type="Google" id="ProtNLM"/>
    </source>
</evidence>
<dbReference type="SUPFAM" id="SSF56672">
    <property type="entry name" value="DNA/RNA polymerases"/>
    <property type="match status" value="1"/>
</dbReference>
<proteinExistence type="predicted"/>